<evidence type="ECO:0000313" key="5">
    <source>
        <dbReference type="Proteomes" id="UP000214747"/>
    </source>
</evidence>
<dbReference type="PANTHER" id="PTHR43477">
    <property type="entry name" value="DIHYDROANTICAPSIN 7-DEHYDROGENASE"/>
    <property type="match status" value="1"/>
</dbReference>
<dbReference type="PRINTS" id="PR00080">
    <property type="entry name" value="SDRFAMILY"/>
</dbReference>
<feature type="domain" description="Ketoreductase" evidence="3">
    <location>
        <begin position="12"/>
        <end position="177"/>
    </location>
</feature>
<dbReference type="InterPro" id="IPR002347">
    <property type="entry name" value="SDR_fam"/>
</dbReference>
<proteinExistence type="inferred from homology"/>
<dbReference type="InterPro" id="IPR036291">
    <property type="entry name" value="NAD(P)-bd_dom_sf"/>
</dbReference>
<evidence type="ECO:0000259" key="3">
    <source>
        <dbReference type="SMART" id="SM00822"/>
    </source>
</evidence>
<keyword evidence="5" id="KW-1185">Reference proteome</keyword>
<dbReference type="InterPro" id="IPR051122">
    <property type="entry name" value="SDR_DHRS6-like"/>
</dbReference>
<sequence length="250" mass="26247">MSALDQFSLVGKRVLVTGASSGIGRQVALSCAQAGATIILSGRDQPRLQAVLEELGGGCHDQFACDLIDDDSIAQLAQQTGRIDGVVHCAGVAMSVPVRQATRDHVEGMMRINSVGPMLLTRQLLLRNAINSEGAIVFITSISANAIGVPGIAAYSGSKAALESMARCLAMEVAKRKIRVNCIAPGFVETPMLQRGRDHMADAVDGTALRYPLGIGQPEDVANAAIFLLSQASRWITGTSLVIDGGHTVR</sequence>
<dbReference type="EMBL" id="NJGV01000008">
    <property type="protein sequence ID" value="OWY34834.1"/>
    <property type="molecule type" value="Genomic_DNA"/>
</dbReference>
<keyword evidence="2" id="KW-0560">Oxidoreductase</keyword>
<organism evidence="4 5">
    <name type="scientific">Herbaspirillum aquaticum</name>
    <dbReference type="NCBI Taxonomy" id="568783"/>
    <lineage>
        <taxon>Bacteria</taxon>
        <taxon>Pseudomonadati</taxon>
        <taxon>Pseudomonadota</taxon>
        <taxon>Betaproteobacteria</taxon>
        <taxon>Burkholderiales</taxon>
        <taxon>Oxalobacteraceae</taxon>
        <taxon>Herbaspirillum</taxon>
    </lineage>
</organism>
<evidence type="ECO:0000256" key="1">
    <source>
        <dbReference type="ARBA" id="ARBA00006484"/>
    </source>
</evidence>
<dbReference type="InterPro" id="IPR020904">
    <property type="entry name" value="Sc_DH/Rdtase_CS"/>
</dbReference>
<dbReference type="Proteomes" id="UP000214747">
    <property type="component" value="Unassembled WGS sequence"/>
</dbReference>
<evidence type="ECO:0000256" key="2">
    <source>
        <dbReference type="ARBA" id="ARBA00023002"/>
    </source>
</evidence>
<dbReference type="Pfam" id="PF13561">
    <property type="entry name" value="adh_short_C2"/>
    <property type="match status" value="1"/>
</dbReference>
<protein>
    <submittedName>
        <fullName evidence="4">3-oxoacyl-ACP reductase</fullName>
    </submittedName>
</protein>
<dbReference type="InterPro" id="IPR057326">
    <property type="entry name" value="KR_dom"/>
</dbReference>
<dbReference type="CDD" id="cd05233">
    <property type="entry name" value="SDR_c"/>
    <property type="match status" value="1"/>
</dbReference>
<comment type="similarity">
    <text evidence="1">Belongs to the short-chain dehydrogenases/reductases (SDR) family.</text>
</comment>
<dbReference type="FunFam" id="3.40.50.720:FF:000084">
    <property type="entry name" value="Short-chain dehydrogenase reductase"/>
    <property type="match status" value="1"/>
</dbReference>
<gene>
    <name evidence="4" type="ORF">CEJ45_11120</name>
</gene>
<dbReference type="PROSITE" id="PS00061">
    <property type="entry name" value="ADH_SHORT"/>
    <property type="match status" value="1"/>
</dbReference>
<comment type="caution">
    <text evidence="4">The sequence shown here is derived from an EMBL/GenBank/DDBJ whole genome shotgun (WGS) entry which is preliminary data.</text>
</comment>
<dbReference type="SUPFAM" id="SSF51735">
    <property type="entry name" value="NAD(P)-binding Rossmann-fold domains"/>
    <property type="match status" value="1"/>
</dbReference>
<dbReference type="PANTHER" id="PTHR43477:SF1">
    <property type="entry name" value="DIHYDROANTICAPSIN 7-DEHYDROGENASE"/>
    <property type="match status" value="1"/>
</dbReference>
<name>A0A225SUH9_9BURK</name>
<dbReference type="GO" id="GO:0016491">
    <property type="term" value="F:oxidoreductase activity"/>
    <property type="evidence" value="ECO:0007669"/>
    <property type="project" value="UniProtKB-KW"/>
</dbReference>
<evidence type="ECO:0000313" key="4">
    <source>
        <dbReference type="EMBL" id="OWY34834.1"/>
    </source>
</evidence>
<accession>A0A225SUH9</accession>
<reference evidence="4 5" key="1">
    <citation type="journal article" date="2010" name="Int. J. Syst. Evol. Microbiol.">
        <title>Reclassification of Herbaspirillum putei as a later heterotypic synonym of Herbaspirillum huttiense, with the description of H. huttiense subsp. huttiense subsp. nov. and H. huttiense subsp. putei subsp. nov., comb. nov., and description of Herbaspirillum aquaticum sp. nov.</title>
        <authorList>
            <person name="Dobritsa A.P."/>
            <person name="Reddy M.C."/>
            <person name="Samadpour M."/>
        </authorList>
    </citation>
    <scope>NUCLEOTIDE SEQUENCE [LARGE SCALE GENOMIC DNA]</scope>
    <source>
        <strain evidence="4 5">IEH 4430</strain>
    </source>
</reference>
<dbReference type="Gene3D" id="3.40.50.720">
    <property type="entry name" value="NAD(P)-binding Rossmann-like Domain"/>
    <property type="match status" value="1"/>
</dbReference>
<dbReference type="AlphaFoldDB" id="A0A225SUH9"/>
<dbReference type="PRINTS" id="PR00081">
    <property type="entry name" value="GDHRDH"/>
</dbReference>
<dbReference type="SMART" id="SM00822">
    <property type="entry name" value="PKS_KR"/>
    <property type="match status" value="1"/>
</dbReference>